<protein>
    <submittedName>
        <fullName evidence="2">Late embryogenesis abundant (LEA) domain-containing protein</fullName>
    </submittedName>
</protein>
<gene>
    <name evidence="2" type="ORF">NCTC11685_06244</name>
</gene>
<keyword evidence="1" id="KW-0175">Coiled coil</keyword>
<feature type="coiled-coil region" evidence="1">
    <location>
        <begin position="23"/>
        <end position="112"/>
    </location>
</feature>
<organism evidence="2 3">
    <name type="scientific">Klebsiella michiganensis</name>
    <dbReference type="NCBI Taxonomy" id="1134687"/>
    <lineage>
        <taxon>Bacteria</taxon>
        <taxon>Pseudomonadati</taxon>
        <taxon>Pseudomonadota</taxon>
        <taxon>Gammaproteobacteria</taxon>
        <taxon>Enterobacterales</taxon>
        <taxon>Enterobacteriaceae</taxon>
        <taxon>Klebsiella/Raoultella group</taxon>
        <taxon>Klebsiella</taxon>
    </lineage>
</organism>
<name>A0A7H4PKK3_9ENTR</name>
<dbReference type="AlphaFoldDB" id="A0A7H4PKK3"/>
<dbReference type="Gene3D" id="1.20.120.20">
    <property type="entry name" value="Apolipoprotein"/>
    <property type="match status" value="1"/>
</dbReference>
<reference evidence="2 3" key="1">
    <citation type="submission" date="2018-06" db="EMBL/GenBank/DDBJ databases">
        <authorList>
            <consortium name="Pathogen Informatics"/>
            <person name="Doyle S."/>
        </authorList>
    </citation>
    <scope>NUCLEOTIDE SEQUENCE [LARGE SCALE GENOMIC DNA]</scope>
    <source>
        <strain evidence="2 3">NCTC11685</strain>
    </source>
</reference>
<evidence type="ECO:0000256" key="1">
    <source>
        <dbReference type="SAM" id="Coils"/>
    </source>
</evidence>
<sequence length="216" mass="23165">MKLWSKTLIASAVCLILAGCDDSSKVDANLDKAKDNAQQIKEAASDKAEAIKDEADKHIDAIKKQAADEANNLSSQASSIKAEADKKAEAIAQQAQAQADAVKQDARQKSDQIVQEAGKIKDSAIVDANNLANDAANKTKEIKESIAPAKNRRRGGRLQPAVIALIIYRLPALSPHYLQLVGSLKIVWIQPVIRGSPRLIFLPGSRDPARCADTPA</sequence>
<comment type="caution">
    <text evidence="2">The sequence shown here is derived from an EMBL/GenBank/DDBJ whole genome shotgun (WGS) entry which is preliminary data.</text>
</comment>
<evidence type="ECO:0000313" key="3">
    <source>
        <dbReference type="Proteomes" id="UP000254863"/>
    </source>
</evidence>
<dbReference type="PROSITE" id="PS51257">
    <property type="entry name" value="PROKAR_LIPOPROTEIN"/>
    <property type="match status" value="1"/>
</dbReference>
<dbReference type="EMBL" id="UGMS01000003">
    <property type="protein sequence ID" value="STW78926.1"/>
    <property type="molecule type" value="Genomic_DNA"/>
</dbReference>
<evidence type="ECO:0000313" key="2">
    <source>
        <dbReference type="EMBL" id="STW78926.1"/>
    </source>
</evidence>
<proteinExistence type="predicted"/>
<accession>A0A7H4PKK3</accession>
<dbReference type="Proteomes" id="UP000254863">
    <property type="component" value="Unassembled WGS sequence"/>
</dbReference>